<protein>
    <submittedName>
        <fullName evidence="1">Uncharacterized protein</fullName>
    </submittedName>
</protein>
<sequence length="106" mass="12395">MQCKFRFHHLIDTEILIFNEHNHKPLLKNILTRPKINNNLKRKSVDDMFIRSSKILHSELKNDNIENITSGDVLLIKINVHCWGRRLIDTDRSHTHIPSLAPSPKA</sequence>
<evidence type="ECO:0000313" key="1">
    <source>
        <dbReference type="EMBL" id="KAF0764704.1"/>
    </source>
</evidence>
<evidence type="ECO:0000313" key="2">
    <source>
        <dbReference type="Proteomes" id="UP000478052"/>
    </source>
</evidence>
<proteinExistence type="predicted"/>
<comment type="caution">
    <text evidence="1">The sequence shown here is derived from an EMBL/GenBank/DDBJ whole genome shotgun (WGS) entry which is preliminary data.</text>
</comment>
<gene>
    <name evidence="1" type="ORF">FWK35_00002816</name>
</gene>
<dbReference type="Proteomes" id="UP000478052">
    <property type="component" value="Unassembled WGS sequence"/>
</dbReference>
<dbReference type="AlphaFoldDB" id="A0A6G0Z2T0"/>
<dbReference type="OrthoDB" id="6607069at2759"/>
<accession>A0A6G0Z2T0</accession>
<organism evidence="1 2">
    <name type="scientific">Aphis craccivora</name>
    <name type="common">Cowpea aphid</name>
    <dbReference type="NCBI Taxonomy" id="307492"/>
    <lineage>
        <taxon>Eukaryota</taxon>
        <taxon>Metazoa</taxon>
        <taxon>Ecdysozoa</taxon>
        <taxon>Arthropoda</taxon>
        <taxon>Hexapoda</taxon>
        <taxon>Insecta</taxon>
        <taxon>Pterygota</taxon>
        <taxon>Neoptera</taxon>
        <taxon>Paraneoptera</taxon>
        <taxon>Hemiptera</taxon>
        <taxon>Sternorrhyncha</taxon>
        <taxon>Aphidomorpha</taxon>
        <taxon>Aphidoidea</taxon>
        <taxon>Aphididae</taxon>
        <taxon>Aphidini</taxon>
        <taxon>Aphis</taxon>
        <taxon>Aphis</taxon>
    </lineage>
</organism>
<name>A0A6G0Z2T0_APHCR</name>
<dbReference type="EMBL" id="VUJU01001570">
    <property type="protein sequence ID" value="KAF0764704.1"/>
    <property type="molecule type" value="Genomic_DNA"/>
</dbReference>
<reference evidence="1 2" key="1">
    <citation type="submission" date="2019-08" db="EMBL/GenBank/DDBJ databases">
        <title>Whole genome of Aphis craccivora.</title>
        <authorList>
            <person name="Voronova N.V."/>
            <person name="Shulinski R.S."/>
            <person name="Bandarenka Y.V."/>
            <person name="Zhorov D.G."/>
            <person name="Warner D."/>
        </authorList>
    </citation>
    <scope>NUCLEOTIDE SEQUENCE [LARGE SCALE GENOMIC DNA]</scope>
    <source>
        <strain evidence="1">180601</strain>
        <tissue evidence="1">Whole Body</tissue>
    </source>
</reference>
<keyword evidence="2" id="KW-1185">Reference proteome</keyword>